<dbReference type="Pfam" id="PF04182">
    <property type="entry name" value="B-block_TFIIIC"/>
    <property type="match status" value="1"/>
</dbReference>
<feature type="domain" description="Transcription factor tau subunit sfc3/Tfc3 C-terminal" evidence="8">
    <location>
        <begin position="1359"/>
        <end position="1726"/>
    </location>
</feature>
<feature type="compositionally biased region" description="Polar residues" evidence="6">
    <location>
        <begin position="923"/>
        <end position="932"/>
    </location>
</feature>
<feature type="compositionally biased region" description="Polar residues" evidence="6">
    <location>
        <begin position="740"/>
        <end position="762"/>
    </location>
</feature>
<comment type="subcellular location">
    <subcellularLocation>
        <location evidence="1">Nucleus</location>
    </subcellularLocation>
</comment>
<feature type="compositionally biased region" description="Polar residues" evidence="6">
    <location>
        <begin position="839"/>
        <end position="852"/>
    </location>
</feature>
<evidence type="ECO:0000256" key="4">
    <source>
        <dbReference type="ARBA" id="ARBA00023163"/>
    </source>
</evidence>
<feature type="compositionally biased region" description="Basic residues" evidence="6">
    <location>
        <begin position="826"/>
        <end position="838"/>
    </location>
</feature>
<dbReference type="EMBL" id="LN483142">
    <property type="protein sequence ID" value="CED82730.1"/>
    <property type="molecule type" value="Genomic_DNA"/>
</dbReference>
<sequence>MSGPLGIHPDSIIDLAKLHYTQQAKSTSHDPSLSSGKSPQKLDAAFLSYLWDVLIEQDDVRVGREESFSPDGVEIQRTSEDLPSRGKKRAVGLRRRALEDEREEGQEEDQEYENEEKVLRNRRTRADKSDTPVAVRAALVDLDEEELFSSDLWDLKKDHGAKLRIALSEDKAYFIMTGTHRGKLALGDQMYQALTLISQSKTQGITTISLTDVMGLDPKTIHYFTKSLLSWNLISKFQAYAHGTHTAIHFHSRYTTQSAEYLTLRGTASAAAAATSLISATDVVSDPKNADTDSAQQPLADELGELPQTMFSYLDVVQHRILHVLARNSQGIARRETLLRDIGYKGVVGRQQQRMLARCIRHIVTRGEIRRVYLRNSNPEGKFASLERGFQLIKKAEKNGEGSEDVMSDHEEEEEDEEMGDTISEEDENALVAAIVDGSEPNLIVQDSAVTDRPAVEDIRKFASPKRFEPMNKMEPSTSIEYQIMRMLQVAGATGVTCQSITHELKVDRKFVDHFLERFAKQPVPPNLSHRGLVSLADVLGKEKLIYAFDTEGYLLQCKEHGFTPDAHAFPAPDPVRARGFLDLTPYEFYVSKSQHIAWNSSFTQGHFGPMILRMPVLAFFNPCIPPEVIYIEDDQDERKPVTRARQKSSGRTSIVANSPPNIFVRPKTKGSGQQYKRGIGKSTYAQLQRIAMGVEPLPMSGSERRRIIGRAESEGVDISKAVANWHQARRGAIAAPDSEYQSSSRPRQSTIHRTTEATPTASPAVRRGRPPKAKSEAFQDLSDICVTMTPSSTPTAPRKRGRKKSFLAADDNAALSAMTSTPTLPKRRGRPPLKAKSHTTPSESPSVETPQGSVDDLLIVNHPSPSTVSTSVLVDEGCTPAYRPRKRARFSGTANLKVNLEGTPKSAQKPSSVLINDLESPLSSIDSFTSTPQSSRPLRKSSRLSALPAASEALNHSSVAHPTASPLPTKEVLESTPSATALNGVVSSHCSNKAGIYDPDTNLKSGSINTSISVGPLKRRSSAPRTSLHGPSHAQTKRDKFFVDWIESLGGVHDISSNSPLHLQRYLETAIANASAKGVHLRLNATTMIDKKTWSASLERLVNKNVLKTRTVAVEVNGSMLTIKFVFLTDTPETKIQEEIRRLASLAEARGKKVLASKVADQRTAAQRSRPKGVVEADMGPQPLTERERLYRATMVTMEKEAEEKRAFFAGKAAQKRIQLGDDWLALAKKHLTRMSVTLTPTLELNIRAVQQLELAQRSGGRLDETHIASLVQELLDLPEGDRPLPQETPMGRQKKGTRVRRPKISDVYDRVNELQHDNLSEIMDIPFFLPVTEEDDDLIPASLRGPPEESDPLGPRRRTRFTDELDDMIMDLGAILETRGREHGFMFTWKPATKVITSLNHNILRHRYSVLRERLGKKTYINGLSEAYSRLWKAHRGTINLPEPAGARSTEFDIVHHVKFFRKNTQKNHLLNSIVEGQLAVTPTTVSIVPPLPSKVSGLKDWKFTSPEPESNHWNWLLELSAAVTAEFAEKKTLEAPFAIEPLISSKKDLPVISRFSREQGVIGSTIKMIVNPTTRTSDPDIAEKILPQTPLVDTVHASLMRSGVISKIGKSKAPPTRFFEISEGFMKQSEGPYEPTFFDEAGGVHNPKKDDTLLLEEEHSIWPLVASEGATAKLINMVSDNRVEFIVDREEMENLAGRGMIDTKKLDDEDLEFHTYVRITQPAQPVNLHTDIYLANPSSDLRPAHIDPERRKQALITLQHSGAGEWVEPFEEGLMRAGKDGLTWEELIDLTSSSPVSNILHFAHCFCETTPSLSFWAGYDEARLVSSAFFSDWSVEIPKDNELVYPRKWVDFQGKILQKEWEKNVRCVVGTLMHRPYVNEWLLRKVLDPILDRPELNDILRHLFKRGWARRVTFHEATQLAHICSVKPIGWLSREEEKWVGWCLIGEDWLENAGTGIGQVRRINEVV</sequence>
<evidence type="ECO:0000259" key="8">
    <source>
        <dbReference type="Pfam" id="PF20222"/>
    </source>
</evidence>
<feature type="region of interest" description="Disordered" evidence="6">
    <location>
        <begin position="1008"/>
        <end position="1036"/>
    </location>
</feature>
<dbReference type="InterPro" id="IPR044210">
    <property type="entry name" value="Tfc3-like"/>
</dbReference>
<feature type="domain" description="B-block binding subunit of TFIIIC" evidence="7">
    <location>
        <begin position="190"/>
        <end position="256"/>
    </location>
</feature>
<evidence type="ECO:0000256" key="2">
    <source>
        <dbReference type="ARBA" id="ARBA00022553"/>
    </source>
</evidence>
<accession>A0A0F7SQ97</accession>
<feature type="region of interest" description="Disordered" evidence="6">
    <location>
        <begin position="923"/>
        <end position="972"/>
    </location>
</feature>
<feature type="region of interest" description="Disordered" evidence="6">
    <location>
        <begin position="65"/>
        <end position="116"/>
    </location>
</feature>
<evidence type="ECO:0000259" key="7">
    <source>
        <dbReference type="Pfam" id="PF04182"/>
    </source>
</evidence>
<feature type="compositionally biased region" description="Basic residues" evidence="6">
    <location>
        <begin position="1294"/>
        <end position="1303"/>
    </location>
</feature>
<feature type="region of interest" description="Disordered" evidence="6">
    <location>
        <begin position="397"/>
        <end position="416"/>
    </location>
</feature>
<dbReference type="GO" id="GO:0003677">
    <property type="term" value="F:DNA binding"/>
    <property type="evidence" value="ECO:0007669"/>
    <property type="project" value="UniProtKB-KW"/>
</dbReference>
<evidence type="ECO:0000256" key="5">
    <source>
        <dbReference type="ARBA" id="ARBA00023242"/>
    </source>
</evidence>
<dbReference type="PANTHER" id="PTHR15180:SF1">
    <property type="entry name" value="GENERAL TRANSCRIPTION FACTOR 3C POLYPEPTIDE 1"/>
    <property type="match status" value="1"/>
</dbReference>
<dbReference type="InterPro" id="IPR046488">
    <property type="entry name" value="Sfc3/Tfc3_C"/>
</dbReference>
<evidence type="ECO:0000313" key="9">
    <source>
        <dbReference type="EMBL" id="CED82730.1"/>
    </source>
</evidence>
<feature type="region of interest" description="Disordered" evidence="6">
    <location>
        <begin position="1281"/>
        <end position="1303"/>
    </location>
</feature>
<keyword evidence="4" id="KW-0804">Transcription</keyword>
<feature type="compositionally biased region" description="Polar residues" evidence="6">
    <location>
        <begin position="650"/>
        <end position="661"/>
    </location>
</feature>
<feature type="compositionally biased region" description="Basic residues" evidence="6">
    <location>
        <begin position="85"/>
        <end position="95"/>
    </location>
</feature>
<keyword evidence="3" id="KW-0238">DNA-binding</keyword>
<protein>
    <submittedName>
        <fullName evidence="9">B-block binding subunit of TFIIIC</fullName>
    </submittedName>
</protein>
<dbReference type="CDD" id="cd16169">
    <property type="entry name" value="Tau138_eWH"/>
    <property type="match status" value="1"/>
</dbReference>
<feature type="compositionally biased region" description="Acidic residues" evidence="6">
    <location>
        <begin position="100"/>
        <end position="114"/>
    </location>
</feature>
<organism evidence="9">
    <name type="scientific">Phaffia rhodozyma</name>
    <name type="common">Yeast</name>
    <name type="synonym">Xanthophyllomyces dendrorhous</name>
    <dbReference type="NCBI Taxonomy" id="264483"/>
    <lineage>
        <taxon>Eukaryota</taxon>
        <taxon>Fungi</taxon>
        <taxon>Dikarya</taxon>
        <taxon>Basidiomycota</taxon>
        <taxon>Agaricomycotina</taxon>
        <taxon>Tremellomycetes</taxon>
        <taxon>Cystofilobasidiales</taxon>
        <taxon>Mrakiaceae</taxon>
        <taxon>Phaffia</taxon>
    </lineage>
</organism>
<evidence type="ECO:0000256" key="1">
    <source>
        <dbReference type="ARBA" id="ARBA00004123"/>
    </source>
</evidence>
<keyword evidence="2" id="KW-0597">Phosphoprotein</keyword>
<feature type="compositionally biased region" description="Acidic residues" evidence="6">
    <location>
        <begin position="402"/>
        <end position="416"/>
    </location>
</feature>
<reference evidence="9" key="1">
    <citation type="submission" date="2014-08" db="EMBL/GenBank/DDBJ databases">
        <authorList>
            <person name="Sharma Rahul"/>
            <person name="Thines Marco"/>
        </authorList>
    </citation>
    <scope>NUCLEOTIDE SEQUENCE</scope>
</reference>
<dbReference type="Pfam" id="PF20222">
    <property type="entry name" value="DUF6581"/>
    <property type="match status" value="1"/>
</dbReference>
<name>A0A0F7SQ97_PHARH</name>
<dbReference type="GO" id="GO:0005634">
    <property type="term" value="C:nucleus"/>
    <property type="evidence" value="ECO:0007669"/>
    <property type="project" value="UniProtKB-SubCell"/>
</dbReference>
<feature type="region of interest" description="Disordered" evidence="6">
    <location>
        <begin position="644"/>
        <end position="680"/>
    </location>
</feature>
<dbReference type="GO" id="GO:0006384">
    <property type="term" value="P:transcription initiation at RNA polymerase III promoter"/>
    <property type="evidence" value="ECO:0007669"/>
    <property type="project" value="InterPro"/>
</dbReference>
<keyword evidence="5" id="KW-0539">Nucleus</keyword>
<dbReference type="GO" id="GO:0042791">
    <property type="term" value="P:5S class rRNA transcription by RNA polymerase III"/>
    <property type="evidence" value="ECO:0007669"/>
    <property type="project" value="TreeGrafter"/>
</dbReference>
<dbReference type="PANTHER" id="PTHR15180">
    <property type="entry name" value="GENERAL TRANSCRIPTION FACTOR 3C POLYPEPTIDE 1"/>
    <property type="match status" value="1"/>
</dbReference>
<proteinExistence type="predicted"/>
<dbReference type="InterPro" id="IPR035625">
    <property type="entry name" value="Tfc3-like_eWH"/>
</dbReference>
<dbReference type="GO" id="GO:0000127">
    <property type="term" value="C:transcription factor TFIIIC complex"/>
    <property type="evidence" value="ECO:0007669"/>
    <property type="project" value="InterPro"/>
</dbReference>
<feature type="region of interest" description="Disordered" evidence="6">
    <location>
        <begin position="733"/>
        <end position="852"/>
    </location>
</feature>
<evidence type="ECO:0000256" key="3">
    <source>
        <dbReference type="ARBA" id="ARBA00023125"/>
    </source>
</evidence>
<dbReference type="InterPro" id="IPR007309">
    <property type="entry name" value="TFIIIC_Bblock-bd"/>
</dbReference>
<evidence type="ECO:0000256" key="6">
    <source>
        <dbReference type="SAM" id="MobiDB-lite"/>
    </source>
</evidence>